<comment type="catalytic activity">
    <reaction evidence="8 9">
        <text>sn-glycerol 1-phosphate + (2E,6E,10E)-geranylgeranyl diphosphate = sn-3-O-(geranylgeranyl)glycerol 1-phosphate + diphosphate</text>
        <dbReference type="Rhea" id="RHEA:23404"/>
        <dbReference type="ChEBI" id="CHEBI:33019"/>
        <dbReference type="ChEBI" id="CHEBI:57677"/>
        <dbReference type="ChEBI" id="CHEBI:57685"/>
        <dbReference type="ChEBI" id="CHEBI:58756"/>
        <dbReference type="EC" id="2.5.1.41"/>
    </reaction>
</comment>
<reference evidence="10 11" key="1">
    <citation type="journal article" date="2010" name="Appl. Environ. Microbiol.">
        <title>The genome sequence of the crenarchaeon Acidilobus saccharovorans supports a new order, Acidilobales, and suggests an important ecological role in terrestrial acidic hot springs.</title>
        <authorList>
            <person name="Mardanov A.V."/>
            <person name="Svetlitchnyi V.A."/>
            <person name="Beletsky A.V."/>
            <person name="Prokofeva M.I."/>
            <person name="Bonch-Osmolovskaya E.A."/>
            <person name="Ravin N.V."/>
            <person name="Skryabin K.G."/>
        </authorList>
    </citation>
    <scope>NUCLEOTIDE SEQUENCE [LARGE SCALE GENOMIC DNA]</scope>
    <source>
        <strain evidence="11">DSM 16705 / JCM 18335 / VKM B-2471 / 345-15</strain>
    </source>
</reference>
<evidence type="ECO:0000313" key="10">
    <source>
        <dbReference type="EMBL" id="ADL19450.1"/>
    </source>
</evidence>
<dbReference type="CDD" id="cd02812">
    <property type="entry name" value="PcrB_like"/>
    <property type="match status" value="1"/>
</dbReference>
<dbReference type="KEGG" id="asc:ASAC_1045"/>
<dbReference type="InterPro" id="IPR010946">
    <property type="entry name" value="GGGP_synth"/>
</dbReference>
<feature type="binding site" evidence="9">
    <location>
        <position position="55"/>
    </location>
    <ligand>
        <name>Mg(2+)</name>
        <dbReference type="ChEBI" id="CHEBI:18420"/>
    </ligand>
</feature>
<dbReference type="GO" id="GO:0047294">
    <property type="term" value="F:phosphoglycerol geranylgeranyltransferase activity"/>
    <property type="evidence" value="ECO:0007669"/>
    <property type="project" value="UniProtKB-UniRule"/>
</dbReference>
<feature type="binding site" evidence="9">
    <location>
        <position position="26"/>
    </location>
    <ligand>
        <name>Mg(2+)</name>
        <dbReference type="ChEBI" id="CHEBI:18420"/>
    </ligand>
</feature>
<keyword evidence="6 9" id="KW-0594">Phospholipid biosynthesis</keyword>
<keyword evidence="9" id="KW-0963">Cytoplasm</keyword>
<keyword evidence="4 9" id="KW-0460">Magnesium</keyword>
<evidence type="ECO:0000313" key="11">
    <source>
        <dbReference type="Proteomes" id="UP000000346"/>
    </source>
</evidence>
<gene>
    <name evidence="10" type="ordered locus">ASAC_1045</name>
</gene>
<dbReference type="GO" id="GO:0000287">
    <property type="term" value="F:magnesium ion binding"/>
    <property type="evidence" value="ECO:0007669"/>
    <property type="project" value="UniProtKB-UniRule"/>
</dbReference>
<dbReference type="GeneID" id="9499291"/>
<dbReference type="HAMAP" id="MF_00112">
    <property type="entry name" value="GGGP_HepGP_synthase"/>
    <property type="match status" value="1"/>
</dbReference>
<dbReference type="InterPro" id="IPR039074">
    <property type="entry name" value="GGGP/HepGP_synthase_I"/>
</dbReference>
<feature type="binding site" evidence="9">
    <location>
        <begin position="209"/>
        <end position="210"/>
    </location>
    <ligand>
        <name>sn-glycerol 1-phosphate</name>
        <dbReference type="ChEBI" id="CHEBI:57685"/>
    </ligand>
</feature>
<dbReference type="NCBIfam" id="TIGR01768">
    <property type="entry name" value="GGGP-family"/>
    <property type="match status" value="1"/>
</dbReference>
<proteinExistence type="inferred from homology"/>
<keyword evidence="1 9" id="KW-0444">Lipid biosynthesis</keyword>
<evidence type="ECO:0000256" key="9">
    <source>
        <dbReference type="HAMAP-Rule" id="MF_00112"/>
    </source>
</evidence>
<evidence type="ECO:0000256" key="5">
    <source>
        <dbReference type="ARBA" id="ARBA00023098"/>
    </source>
</evidence>
<comment type="cofactor">
    <cofactor evidence="9">
        <name>Mg(2+)</name>
        <dbReference type="ChEBI" id="CHEBI:18420"/>
    </cofactor>
</comment>
<sequence length="255" mass="26695">MKIGKVLRMLLSERDEKGKIHLTLIDPEKTSPEEAERIAMTAADAGSTAILIGGSLGIFEPLLSEVVRAVKKSGLPVILFPGNINGLTPHADAVLFMTLMNSDDPYYVTGVQAQAAPIVLRMGIEPIPTAYIIVGYGGAAGYIGRARPIPYERSDILAAYALASAMMGASLIYLEAGSGAPRPIPPSSVRVVKSVLNSAGFDGLLIVGGGINSPEVAAAIAEAGADGIVNGTLVEKDPRSLYDMVNSLRLRNSRP</sequence>
<dbReference type="Proteomes" id="UP000000346">
    <property type="component" value="Chromosome"/>
</dbReference>
<organism evidence="10 11">
    <name type="scientific">Acidilobus saccharovorans (strain DSM 16705 / JCM 18335 / VKM B-2471 / 345-15)</name>
    <dbReference type="NCBI Taxonomy" id="666510"/>
    <lineage>
        <taxon>Archaea</taxon>
        <taxon>Thermoproteota</taxon>
        <taxon>Thermoprotei</taxon>
        <taxon>Acidilobales</taxon>
        <taxon>Acidilobaceae</taxon>
        <taxon>Acidilobus</taxon>
    </lineage>
</organism>
<comment type="subcellular location">
    <subcellularLocation>
        <location evidence="9">Cytoplasm</location>
    </subcellularLocation>
</comment>
<protein>
    <recommendedName>
        <fullName evidence="9">Geranylgeranylglyceryl phosphate synthase</fullName>
        <shortName evidence="9">GGGP synthase</shortName>
        <shortName evidence="9">GGGPS</shortName>
        <ecNumber evidence="9">2.5.1.41</ecNumber>
    </recommendedName>
    <alternativeName>
        <fullName evidence="9">(S)-3-O-geranylgeranylglyceryl phosphate synthase</fullName>
    </alternativeName>
    <alternativeName>
        <fullName evidence="9">Phosphoglycerol geranylgeranyltransferase</fullName>
    </alternativeName>
</protein>
<keyword evidence="2 9" id="KW-0808">Transferase</keyword>
<dbReference type="EC" id="2.5.1.41" evidence="9"/>
<dbReference type="EMBL" id="CP001742">
    <property type="protein sequence ID" value="ADL19450.1"/>
    <property type="molecule type" value="Genomic_DNA"/>
</dbReference>
<dbReference type="UniPathway" id="UPA00940"/>
<name>D9Q2B2_ACIS3</name>
<dbReference type="Gene3D" id="3.20.20.390">
    <property type="entry name" value="FMN-linked oxidoreductases"/>
    <property type="match status" value="1"/>
</dbReference>
<dbReference type="GO" id="GO:0120536">
    <property type="term" value="F:heptaprenylglyceryl phosphate synthase activity"/>
    <property type="evidence" value="ECO:0007669"/>
    <property type="project" value="UniProtKB-ARBA"/>
</dbReference>
<dbReference type="STRING" id="666510.ASAC_1045"/>
<comment type="function">
    <text evidence="9">Prenyltransferase that catalyzes the transfer of the geranylgeranyl moiety of geranylgeranyl diphosphate (GGPP) to the C3 hydroxyl of sn-glycerol-1-phosphate (G1P). This reaction is the first ether-bond-formation step in the biosynthesis of archaeal membrane lipids.</text>
</comment>
<dbReference type="GO" id="GO:0005737">
    <property type="term" value="C:cytoplasm"/>
    <property type="evidence" value="ECO:0007669"/>
    <property type="project" value="UniProtKB-SubCell"/>
</dbReference>
<keyword evidence="11" id="KW-1185">Reference proteome</keyword>
<keyword evidence="5 9" id="KW-0443">Lipid metabolism</keyword>
<evidence type="ECO:0000256" key="2">
    <source>
        <dbReference type="ARBA" id="ARBA00022679"/>
    </source>
</evidence>
<dbReference type="RefSeq" id="WP_013266962.1">
    <property type="nucleotide sequence ID" value="NC_014374.1"/>
</dbReference>
<dbReference type="HOGENOM" id="CLU_068610_0_0_2"/>
<comment type="caution">
    <text evidence="9">Lacks conserved residue(s) required for the propagation of feature annotation.</text>
</comment>
<dbReference type="PANTHER" id="PTHR40029">
    <property type="match status" value="1"/>
</dbReference>
<dbReference type="NCBIfam" id="NF003198">
    <property type="entry name" value="PRK04169.1-2"/>
    <property type="match status" value="1"/>
</dbReference>
<dbReference type="NCBIfam" id="TIGR01769">
    <property type="entry name" value="GGGP"/>
    <property type="match status" value="1"/>
</dbReference>
<comment type="similarity">
    <text evidence="9">Belongs to the GGGP/HepGP synthase family. Group II subfamily.</text>
</comment>
<evidence type="ECO:0000256" key="1">
    <source>
        <dbReference type="ARBA" id="ARBA00022516"/>
    </source>
</evidence>
<feature type="binding site" evidence="9">
    <location>
        <begin position="173"/>
        <end position="179"/>
    </location>
    <ligand>
        <name>sn-glycerol 1-phosphate</name>
        <dbReference type="ChEBI" id="CHEBI:57685"/>
    </ligand>
</feature>
<dbReference type="PANTHER" id="PTHR40029:SF2">
    <property type="entry name" value="HEPTAPRENYLGLYCERYL PHOSPHATE SYNTHASE"/>
    <property type="match status" value="1"/>
</dbReference>
<dbReference type="AlphaFoldDB" id="D9Q2B2"/>
<evidence type="ECO:0000256" key="6">
    <source>
        <dbReference type="ARBA" id="ARBA00023209"/>
    </source>
</evidence>
<feature type="binding site" evidence="9">
    <location>
        <begin position="231"/>
        <end position="232"/>
    </location>
    <ligand>
        <name>sn-glycerol 1-phosphate</name>
        <dbReference type="ChEBI" id="CHEBI:57685"/>
    </ligand>
</feature>
<accession>D9Q2B2</accession>
<dbReference type="eggNOG" id="arCOG01085">
    <property type="taxonomic scope" value="Archaea"/>
</dbReference>
<evidence type="ECO:0000256" key="4">
    <source>
        <dbReference type="ARBA" id="ARBA00022842"/>
    </source>
</evidence>
<dbReference type="InterPro" id="IPR008205">
    <property type="entry name" value="GGGP_HepGP_synthase"/>
</dbReference>
<dbReference type="GO" id="GO:0046474">
    <property type="term" value="P:glycerophospholipid biosynthetic process"/>
    <property type="evidence" value="ECO:0007669"/>
    <property type="project" value="UniProtKB-UniRule"/>
</dbReference>
<dbReference type="Pfam" id="PF01884">
    <property type="entry name" value="PcrB"/>
    <property type="match status" value="1"/>
</dbReference>
<dbReference type="SUPFAM" id="SSF51395">
    <property type="entry name" value="FMN-linked oxidoreductases"/>
    <property type="match status" value="1"/>
</dbReference>
<evidence type="ECO:0000256" key="7">
    <source>
        <dbReference type="ARBA" id="ARBA00023264"/>
    </source>
</evidence>
<evidence type="ECO:0000256" key="8">
    <source>
        <dbReference type="ARBA" id="ARBA00047288"/>
    </source>
</evidence>
<comment type="pathway">
    <text evidence="9">Membrane lipid metabolism; glycerophospholipid metabolism.</text>
</comment>
<dbReference type="InterPro" id="IPR038597">
    <property type="entry name" value="GGGP/HepGP_synthase_sf"/>
</dbReference>
<dbReference type="InParanoid" id="D9Q2B2"/>
<keyword evidence="3 9" id="KW-0479">Metal-binding</keyword>
<keyword evidence="7 9" id="KW-1208">Phospholipid metabolism</keyword>
<evidence type="ECO:0000256" key="3">
    <source>
        <dbReference type="ARBA" id="ARBA00022723"/>
    </source>
</evidence>